<gene>
    <name evidence="1" type="ORF">EGW08_013305</name>
</gene>
<name>A0A433TBF5_ELYCH</name>
<dbReference type="AlphaFoldDB" id="A0A433TBF5"/>
<organism evidence="1 2">
    <name type="scientific">Elysia chlorotica</name>
    <name type="common">Eastern emerald elysia</name>
    <name type="synonym">Sea slug</name>
    <dbReference type="NCBI Taxonomy" id="188477"/>
    <lineage>
        <taxon>Eukaryota</taxon>
        <taxon>Metazoa</taxon>
        <taxon>Spiralia</taxon>
        <taxon>Lophotrochozoa</taxon>
        <taxon>Mollusca</taxon>
        <taxon>Gastropoda</taxon>
        <taxon>Heterobranchia</taxon>
        <taxon>Euthyneura</taxon>
        <taxon>Panpulmonata</taxon>
        <taxon>Sacoglossa</taxon>
        <taxon>Placobranchoidea</taxon>
        <taxon>Plakobranchidae</taxon>
        <taxon>Elysia</taxon>
    </lineage>
</organism>
<sequence length="164" mass="18276">MTRSFTWIDIDVPFVARHVTISFNSWDGSKPGCSIEFVGYKFYQFWTDSHYLGTHAELQNSSTISTTFIITHIDSCTSTCKTSGFHFFMLNEESIADPSTAICSCLTPTVSTRDFYPSDDTISACLDSQPCSPHLSELTSLYSSSTTTCQLPQTTETQDELTIL</sequence>
<accession>A0A433TBF5</accession>
<evidence type="ECO:0000313" key="1">
    <source>
        <dbReference type="EMBL" id="RUS78927.1"/>
    </source>
</evidence>
<dbReference type="Proteomes" id="UP000271974">
    <property type="component" value="Unassembled WGS sequence"/>
</dbReference>
<proteinExistence type="predicted"/>
<keyword evidence="2" id="KW-1185">Reference proteome</keyword>
<protein>
    <submittedName>
        <fullName evidence="1">Uncharacterized protein</fullName>
    </submittedName>
</protein>
<feature type="non-terminal residue" evidence="1">
    <location>
        <position position="164"/>
    </location>
</feature>
<dbReference type="OrthoDB" id="10482349at2759"/>
<evidence type="ECO:0000313" key="2">
    <source>
        <dbReference type="Proteomes" id="UP000271974"/>
    </source>
</evidence>
<comment type="caution">
    <text evidence="1">The sequence shown here is derived from an EMBL/GenBank/DDBJ whole genome shotgun (WGS) entry which is preliminary data.</text>
</comment>
<reference evidence="1 2" key="1">
    <citation type="submission" date="2019-01" db="EMBL/GenBank/DDBJ databases">
        <title>A draft genome assembly of the solar-powered sea slug Elysia chlorotica.</title>
        <authorList>
            <person name="Cai H."/>
            <person name="Li Q."/>
            <person name="Fang X."/>
            <person name="Li J."/>
            <person name="Curtis N.E."/>
            <person name="Altenburger A."/>
            <person name="Shibata T."/>
            <person name="Feng M."/>
            <person name="Maeda T."/>
            <person name="Schwartz J.A."/>
            <person name="Shigenobu S."/>
            <person name="Lundholm N."/>
            <person name="Nishiyama T."/>
            <person name="Yang H."/>
            <person name="Hasebe M."/>
            <person name="Li S."/>
            <person name="Pierce S.K."/>
            <person name="Wang J."/>
        </authorList>
    </citation>
    <scope>NUCLEOTIDE SEQUENCE [LARGE SCALE GENOMIC DNA]</scope>
    <source>
        <strain evidence="1">EC2010</strain>
        <tissue evidence="1">Whole organism of an adult</tissue>
    </source>
</reference>
<dbReference type="EMBL" id="RQTK01000481">
    <property type="protein sequence ID" value="RUS78927.1"/>
    <property type="molecule type" value="Genomic_DNA"/>
</dbReference>